<dbReference type="SUPFAM" id="SSF52540">
    <property type="entry name" value="P-loop containing nucleoside triphosphate hydrolases"/>
    <property type="match status" value="2"/>
</dbReference>
<dbReference type="Proteomes" id="UP000323454">
    <property type="component" value="Unassembled WGS sequence"/>
</dbReference>
<dbReference type="InterPro" id="IPR027417">
    <property type="entry name" value="P-loop_NTPase"/>
</dbReference>
<dbReference type="SMART" id="SM00487">
    <property type="entry name" value="DEXDc"/>
    <property type="match status" value="1"/>
</dbReference>
<dbReference type="Pfam" id="PF00271">
    <property type="entry name" value="Helicase_C"/>
    <property type="match status" value="1"/>
</dbReference>
<dbReference type="InterPro" id="IPR052933">
    <property type="entry name" value="DNA_Protect_Modify"/>
</dbReference>
<evidence type="ECO:0000256" key="2">
    <source>
        <dbReference type="SAM" id="MobiDB-lite"/>
    </source>
</evidence>
<keyword evidence="5" id="KW-1185">Reference proteome</keyword>
<dbReference type="OrthoDB" id="9814088at2"/>
<reference evidence="4 5" key="1">
    <citation type="submission" date="2019-09" db="EMBL/GenBank/DDBJ databases">
        <title>Goodfellowia gen. nov., a new genus of the Pseudonocardineae related to Actinoalloteichus, containing Goodfellowia coeruleoviolacea gen. nov., comb. nov. gen. nov., comb. nov.</title>
        <authorList>
            <person name="Labeda D."/>
        </authorList>
    </citation>
    <scope>NUCLEOTIDE SEQUENCE [LARGE SCALE GENOMIC DNA]</scope>
    <source>
        <strain evidence="4 5">AN110305</strain>
    </source>
</reference>
<evidence type="ECO:0000313" key="5">
    <source>
        <dbReference type="Proteomes" id="UP000323454"/>
    </source>
</evidence>
<evidence type="ECO:0000256" key="1">
    <source>
        <dbReference type="SAM" id="Coils"/>
    </source>
</evidence>
<feature type="region of interest" description="Disordered" evidence="2">
    <location>
        <begin position="1723"/>
        <end position="1749"/>
    </location>
</feature>
<feature type="region of interest" description="Disordered" evidence="2">
    <location>
        <begin position="1964"/>
        <end position="2067"/>
    </location>
</feature>
<dbReference type="CDD" id="cd02440">
    <property type="entry name" value="AdoMet_MTases"/>
    <property type="match status" value="1"/>
</dbReference>
<name>A0A5B2XF31_9PSEU</name>
<dbReference type="EMBL" id="VUOB01000028">
    <property type="protein sequence ID" value="KAA2261520.1"/>
    <property type="molecule type" value="Genomic_DNA"/>
</dbReference>
<accession>A0A5B2XF31</accession>
<feature type="region of interest" description="Disordered" evidence="2">
    <location>
        <begin position="1866"/>
        <end position="1885"/>
    </location>
</feature>
<dbReference type="PANTHER" id="PTHR41313">
    <property type="entry name" value="ADENINE-SPECIFIC METHYLTRANSFERASE"/>
    <property type="match status" value="1"/>
</dbReference>
<dbReference type="InterPro" id="IPR029063">
    <property type="entry name" value="SAM-dependent_MTases_sf"/>
</dbReference>
<evidence type="ECO:0000259" key="3">
    <source>
        <dbReference type="PROSITE" id="PS51194"/>
    </source>
</evidence>
<feature type="region of interest" description="Disordered" evidence="2">
    <location>
        <begin position="1609"/>
        <end position="1672"/>
    </location>
</feature>
<gene>
    <name evidence="4" type="ORF">F0L68_17255</name>
</gene>
<dbReference type="PANTHER" id="PTHR41313:SF1">
    <property type="entry name" value="DNA METHYLASE ADENINE-SPECIFIC DOMAIN-CONTAINING PROTEIN"/>
    <property type="match status" value="1"/>
</dbReference>
<feature type="compositionally biased region" description="Basic and acidic residues" evidence="2">
    <location>
        <begin position="1635"/>
        <end position="1651"/>
    </location>
</feature>
<feature type="region of interest" description="Disordered" evidence="2">
    <location>
        <begin position="1840"/>
        <end position="1860"/>
    </location>
</feature>
<feature type="region of interest" description="Disordered" evidence="2">
    <location>
        <begin position="1926"/>
        <end position="1949"/>
    </location>
</feature>
<proteinExistence type="predicted"/>
<dbReference type="PRINTS" id="PR00507">
    <property type="entry name" value="N12N6MTFRASE"/>
</dbReference>
<feature type="compositionally biased region" description="Low complexity" evidence="2">
    <location>
        <begin position="2016"/>
        <end position="2027"/>
    </location>
</feature>
<reference evidence="4 5" key="2">
    <citation type="submission" date="2019-09" db="EMBL/GenBank/DDBJ databases">
        <authorList>
            <person name="Jin C."/>
        </authorList>
    </citation>
    <scope>NUCLEOTIDE SEQUENCE [LARGE SCALE GENOMIC DNA]</scope>
    <source>
        <strain evidence="4 5">AN110305</strain>
    </source>
</reference>
<evidence type="ECO:0000313" key="4">
    <source>
        <dbReference type="EMBL" id="KAA2261520.1"/>
    </source>
</evidence>
<dbReference type="InterPro" id="IPR014001">
    <property type="entry name" value="Helicase_ATP-bd"/>
</dbReference>
<dbReference type="SUPFAM" id="SSF53335">
    <property type="entry name" value="S-adenosyl-L-methionine-dependent methyltransferases"/>
    <property type="match status" value="1"/>
</dbReference>
<feature type="coiled-coil region" evidence="1">
    <location>
        <begin position="2080"/>
        <end position="2124"/>
    </location>
</feature>
<protein>
    <recommendedName>
        <fullName evidence="3">Helicase C-terminal domain-containing protein</fullName>
    </recommendedName>
</protein>
<feature type="coiled-coil region" evidence="1">
    <location>
        <begin position="2153"/>
        <end position="2187"/>
    </location>
</feature>
<comment type="caution">
    <text evidence="4">The sequence shown here is derived from an EMBL/GenBank/DDBJ whole genome shotgun (WGS) entry which is preliminary data.</text>
</comment>
<feature type="region of interest" description="Disordered" evidence="2">
    <location>
        <begin position="2195"/>
        <end position="2243"/>
    </location>
</feature>
<dbReference type="PROSITE" id="PS51194">
    <property type="entry name" value="HELICASE_CTER"/>
    <property type="match status" value="1"/>
</dbReference>
<sequence>MSVPVTGLAAEPIVVTGPVSRARASLAALETATRLAAARQPATEQDRALLDGWSGWGPLDKAFDPARSGSWQEIGDELRLLLCDGDYNEGLAAITTAFYTPAEVAAQCWRALSDLGFAGGHVLEPGCGSGVFMAYTPPDLAGSVDWIGVERDPSTARIAALLHPHAQVVASALEDAAIPGASVDAALGNVPFADTSVFDPAAPRAVTVNLHNYCIWRSIQTLRPGGIAILITSRYTMDSRSDAARRAFAADADLIGAIRLPNQAWTASGVEPVADILLLRRRHADEDARDQQWLVSQQVPELGGEPVNLWFQEHPGFVLGRLNRDRAAQFGRVLRVDRDAELRSMEHDLARAVDELVQRATPAGLTWDAAVSSAGGMPAWVPAPPDGCKECGFYVVDGLVQQVLEGKLTPVDRAGKELRDLIRLRDAVLAVLDAETDLDASEEDLDPLRRDLNLTYESYVAAHGYLHRYTEMPVKVLDKVTRSYAEKINELTGEPEVRQERPRMGGFRIDPDFATVLALEEWNDTALTGTKAAIFTQRVNCPRDLKEHADSPREAVLLCLDRHNSLDFDTIAALLGIEAKAVADALGDLAYRDPQTREWQTAEDYLCGDVRTKLGHARAAAESEGEDKWSRNVAALEAVQPADLRPEEIQVKLGTSWIPAHDVEQFVGELLGGRVRIVHDRTNESWEIQVRAGDPTGVAATAEWGTDRRHAYRLIELALNGRVPVVKDPTELPDGRIVDVRNATETLAAIDKQMALQARFAEWIWEEPKRADRLSSFYNRTFNSVVVRKYDGNHLTFPGLSSDFHPRPHQLDMVYRSISNPATLCGHAVGAGKTATMFLTAAKLRELGLVTKPLIVVPNHLLDQTAAEGKRLFPLARILVASQEDLAKPGGKKLFAARCATGTWDAVVMAHSTFTSLPVGADVEADFLERRSEDQRQAQLSARASGASDKTLKQISKRIERTRTKTRELRRAARQDGVRFEQLGCDYLFVDEAHYFKNLNVECASDGFSIAPSKQATDLELKMRWLARRSDRVATFYTGTPVANSLLELFIMLHYLNPQRLASAGVARADAWVRNFVVFETRVEIGPEGTPGLKTRPTKFGNFPELISMFAEIADVRTEADLDVERPRLVTANIVLEPSDDMAAAFDWIIGRAELVRSKMVEPYEDNLLWICSDGTKLALDPAMVGKPELGQPKIDAVVAKTAEIYHQNKDLELPGDVDTGVRGRLQIIFCDLGTPNKDKGTQVYGKIRTGLIESGVPATGIRFVQDAKKNDQKKALFAACRAGEVAVLLGSTNGLGVGTNVQDRCVAWHQLDFPWRPADIKQRRGRGHRPGNRNDEVFEYRYILRRSFDAYRLQTLERKAAFIDQLLSGRVTAREIEELGDDTMDCAEMKAASTGDPRFTELTELDHDIRRLRQLASAHSRTQRRLTEEIGNSHELIREREHLVGLLNEMSERIASSGDDVWRLRDHAVDPDDLPRTLGTLATAAVVDSRTATGLTWRDLEIGFRATRLSSGTALDAVIRLAWNREYAVQLELLWTRKGQQYRIRDEIVNRVTDAASDAAHFKDLISSSRQHIADAERQLGTPFPHAADLATAQARRDALDAELNADALENDQPDRTEPPTAADAADSTMSGELHQEQRPAKVTAGEREPSAALEVPADRPRATTVDLDDHAVAPLTLPRVSPQDPAGKTAPVDGEAAAVELPQGGPHTTPAAAAVLPVSQGDSDLTQNDDAADRNSDEETTPPTMSDRLTPLMITYTRTQGVLLLGTEKHDGWSKLNRDFTLKWLWSGRIETAAGEFGAWYLRSTRNKVLSGATRQRIERTARLLRAHDRAVSVVIEGDTDRSEPPLGVVDSEIPDRPLREQAAGTELGRGREPALPPQLNGDAIEVNDDAEDEQTAATPSRPNAGPAGEDNIAEQVETVAAVQRPSSRRLDHARPITPHQPQERGEQLDLWNPVGALHEVGAAKAPELDGAQDARDRRGQKVAAAKAETLAPVGESPPTLDEADSNRAGADLRQPGGPQQPQRQVAGRAHKASATTTGDHSADDLTILEVPTMSTPDSSRTDDRVLATAKAKEPTVEQKLVEALRELEHAREQANAAVKRAEVAERERDDARGKADVADEQITEARAAATAATARAGDHLTARRAAEAKGADLEERYVALGRRFEEVEQELAAMRVEVVQLQTALTDGQTRVAGTVAPASPGADTTSVGEGPARATAAPESQRQAPPVTVAGPEPNPDVADRASTLLMEHAVALGYAVRVVPTVDDAARLVTLPAAPTARAGREALAAVVAELHARTVPRDWAQLVAQAELLGYTVHGPGMPRPAGPTINSTDGSVTVHSTTFDAASAELASAVTRLQQQPTLAPPVRTPAPQTARVSLFGPQGQALFAPAPPPAARATTALAGERPLSRRQMLAKALSPRRTHGWQR</sequence>
<feature type="domain" description="Helicase C-terminal" evidence="3">
    <location>
        <begin position="1217"/>
        <end position="1381"/>
    </location>
</feature>
<keyword evidence="1" id="KW-0175">Coiled coil</keyword>
<feature type="region of interest" description="Disordered" evidence="2">
    <location>
        <begin position="1892"/>
        <end position="1912"/>
    </location>
</feature>
<dbReference type="InterPro" id="IPR001650">
    <property type="entry name" value="Helicase_C-like"/>
</dbReference>
<dbReference type="Gene3D" id="3.40.50.150">
    <property type="entry name" value="Vaccinia Virus protein VP39"/>
    <property type="match status" value="1"/>
</dbReference>
<organism evidence="4 5">
    <name type="scientific">Solihabitans fulvus</name>
    <dbReference type="NCBI Taxonomy" id="1892852"/>
    <lineage>
        <taxon>Bacteria</taxon>
        <taxon>Bacillati</taxon>
        <taxon>Actinomycetota</taxon>
        <taxon>Actinomycetes</taxon>
        <taxon>Pseudonocardiales</taxon>
        <taxon>Pseudonocardiaceae</taxon>
        <taxon>Solihabitans</taxon>
    </lineage>
</organism>
<feature type="compositionally biased region" description="Basic and acidic residues" evidence="2">
    <location>
        <begin position="1658"/>
        <end position="1672"/>
    </location>
</feature>
<dbReference type="Gene3D" id="3.40.50.300">
    <property type="entry name" value="P-loop containing nucleotide triphosphate hydrolases"/>
    <property type="match status" value="2"/>
</dbReference>
<dbReference type="RefSeq" id="WP_149850597.1">
    <property type="nucleotide sequence ID" value="NZ_VUOB01000028.1"/>
</dbReference>